<dbReference type="Proteomes" id="UP001286313">
    <property type="component" value="Unassembled WGS sequence"/>
</dbReference>
<proteinExistence type="predicted"/>
<dbReference type="AlphaFoldDB" id="A0AAE1FYL3"/>
<evidence type="ECO:0000313" key="3">
    <source>
        <dbReference type="Proteomes" id="UP001286313"/>
    </source>
</evidence>
<dbReference type="EMBL" id="JAWQEG010001349">
    <property type="protein sequence ID" value="KAK3880173.1"/>
    <property type="molecule type" value="Genomic_DNA"/>
</dbReference>
<keyword evidence="3" id="KW-1185">Reference proteome</keyword>
<accession>A0AAE1FYL3</accession>
<reference evidence="2" key="1">
    <citation type="submission" date="2023-10" db="EMBL/GenBank/DDBJ databases">
        <title>Genome assemblies of two species of porcelain crab, Petrolisthes cinctipes and Petrolisthes manimaculis (Anomura: Porcellanidae).</title>
        <authorList>
            <person name="Angst P."/>
        </authorList>
    </citation>
    <scope>NUCLEOTIDE SEQUENCE</scope>
    <source>
        <strain evidence="2">PB745_01</strain>
        <tissue evidence="2">Gill</tissue>
    </source>
</reference>
<sequence>MDTKDTGIKQEPTAPGAEGNDGGFPQNNPAECGVCFTLFDDTERRPRTLPYVITVTTSKKVRDVTNKALMMVDGEADATQHTNQLSDMTLPIMDKVDILLNDNIFEELEEVKPDNRGNQNDHIYFTVTLEDKFFHFHCLQNQNLPPETLTLPVSEMVKRLKPDYTFTFLDMAWSGRRERVYIKVNSNTTEARQFVDLCTGQRGSFFFNTQLTRVWNKGKAGECVFGGNYDIGLKRMLSSNGCCGEGTVMFMSHTEESGEFIINTNGKSPKFGIVIGLMWKGLKVLQEVAQLSDITQVTVVNCGVGVIP</sequence>
<evidence type="ECO:0000313" key="2">
    <source>
        <dbReference type="EMBL" id="KAK3880173.1"/>
    </source>
</evidence>
<organism evidence="2 3">
    <name type="scientific">Petrolisthes cinctipes</name>
    <name type="common">Flat porcelain crab</name>
    <dbReference type="NCBI Taxonomy" id="88211"/>
    <lineage>
        <taxon>Eukaryota</taxon>
        <taxon>Metazoa</taxon>
        <taxon>Ecdysozoa</taxon>
        <taxon>Arthropoda</taxon>
        <taxon>Crustacea</taxon>
        <taxon>Multicrustacea</taxon>
        <taxon>Malacostraca</taxon>
        <taxon>Eumalacostraca</taxon>
        <taxon>Eucarida</taxon>
        <taxon>Decapoda</taxon>
        <taxon>Pleocyemata</taxon>
        <taxon>Anomura</taxon>
        <taxon>Galatheoidea</taxon>
        <taxon>Porcellanidae</taxon>
        <taxon>Petrolisthes</taxon>
    </lineage>
</organism>
<comment type="caution">
    <text evidence="2">The sequence shown here is derived from an EMBL/GenBank/DDBJ whole genome shotgun (WGS) entry which is preliminary data.</text>
</comment>
<gene>
    <name evidence="2" type="ORF">Pcinc_015304</name>
</gene>
<feature type="region of interest" description="Disordered" evidence="1">
    <location>
        <begin position="1"/>
        <end position="26"/>
    </location>
</feature>
<name>A0AAE1FYL3_PETCI</name>
<protein>
    <submittedName>
        <fullName evidence="2">Uncharacterized protein</fullName>
    </submittedName>
</protein>
<evidence type="ECO:0000256" key="1">
    <source>
        <dbReference type="SAM" id="MobiDB-lite"/>
    </source>
</evidence>